<protein>
    <submittedName>
        <fullName evidence="2">Uncharacterized protein</fullName>
    </submittedName>
</protein>
<evidence type="ECO:0000313" key="3">
    <source>
        <dbReference type="Proteomes" id="UP000772181"/>
    </source>
</evidence>
<feature type="transmembrane region" description="Helical" evidence="1">
    <location>
        <begin position="392"/>
        <end position="411"/>
    </location>
</feature>
<dbReference type="EMBL" id="JACQWF010000243">
    <property type="protein sequence ID" value="MBI4595787.1"/>
    <property type="molecule type" value="Genomic_DNA"/>
</dbReference>
<reference evidence="2" key="1">
    <citation type="submission" date="2020-07" db="EMBL/GenBank/DDBJ databases">
        <title>Huge and variable diversity of episymbiotic CPR bacteria and DPANN archaea in groundwater ecosystems.</title>
        <authorList>
            <person name="He C.Y."/>
            <person name="Keren R."/>
            <person name="Whittaker M."/>
            <person name="Farag I.F."/>
            <person name="Doudna J."/>
            <person name="Cate J.H.D."/>
            <person name="Banfield J.F."/>
        </authorList>
    </citation>
    <scope>NUCLEOTIDE SEQUENCE</scope>
    <source>
        <strain evidence="2">NC_groundwater_1482_Ag_S-0.65um_47_24</strain>
    </source>
</reference>
<dbReference type="Proteomes" id="UP000772181">
    <property type="component" value="Unassembled WGS sequence"/>
</dbReference>
<keyword evidence="1" id="KW-1133">Transmembrane helix</keyword>
<comment type="caution">
    <text evidence="2">The sequence shown here is derived from an EMBL/GenBank/DDBJ whole genome shotgun (WGS) entry which is preliminary data.</text>
</comment>
<dbReference type="AlphaFoldDB" id="A0A933LQY3"/>
<evidence type="ECO:0000256" key="1">
    <source>
        <dbReference type="SAM" id="Phobius"/>
    </source>
</evidence>
<feature type="transmembrane region" description="Helical" evidence="1">
    <location>
        <begin position="191"/>
        <end position="211"/>
    </location>
</feature>
<feature type="transmembrane region" description="Helical" evidence="1">
    <location>
        <begin position="231"/>
        <end position="256"/>
    </location>
</feature>
<feature type="transmembrane region" description="Helical" evidence="1">
    <location>
        <begin position="12"/>
        <end position="31"/>
    </location>
</feature>
<gene>
    <name evidence="2" type="ORF">HY730_05335</name>
</gene>
<feature type="transmembrane region" description="Helical" evidence="1">
    <location>
        <begin position="431"/>
        <end position="450"/>
    </location>
</feature>
<keyword evidence="1" id="KW-0812">Transmembrane</keyword>
<name>A0A933LQY3_UNCTE</name>
<proteinExistence type="predicted"/>
<feature type="transmembrane region" description="Helical" evidence="1">
    <location>
        <begin position="358"/>
        <end position="383"/>
    </location>
</feature>
<accession>A0A933LQY3</accession>
<feature type="transmembrane region" description="Helical" evidence="1">
    <location>
        <begin position="277"/>
        <end position="296"/>
    </location>
</feature>
<organism evidence="2 3">
    <name type="scientific">Tectimicrobiota bacterium</name>
    <dbReference type="NCBI Taxonomy" id="2528274"/>
    <lineage>
        <taxon>Bacteria</taxon>
        <taxon>Pseudomonadati</taxon>
        <taxon>Nitrospinota/Tectimicrobiota group</taxon>
        <taxon>Candidatus Tectimicrobiota</taxon>
    </lineage>
</organism>
<evidence type="ECO:0000313" key="2">
    <source>
        <dbReference type="EMBL" id="MBI4595787.1"/>
    </source>
</evidence>
<sequence length="459" mass="52883">MFSQKRFFIPPIFIYIALIFLLLIIGAAQFLEERRSFHQKVSELRDHLNQELIEKAGLLSQETAVLAHSHFTDDQSDQLNQYLEQKFKANQELLYIYLTDSEGKVHLKIDPHEKEPLFRLQEGTRIDHSKETLILKKTSDRGSEYIIESITNISSQDQVRGMMRLGFSSRQNEKQFSNTVRVAWRRVVKLVAAYSFSGFVLIIIGLIALTATNPYHTASLSPFGERVTFRINRLVINEVIIIAILLELLILTALFLGQIVSDSATAHILNRDNPINWFTALQLFLAGVFASLHLIFKPYESVSGWQKRGTWLWIILFIGFAIGGLDEQFEVHEWMGAAGLPYIFDMLSLGWLKEFFEALFYWQSTSILFLYAMGALVVAFFYLRMNYYHKKAFVFFLLGMFFQCLALFNEHVFPLSPETDGMHLWAYIEEISELFGSFSYMLSLLLSLLLRGGTGHTLT</sequence>
<feature type="transmembrane region" description="Helical" evidence="1">
    <location>
        <begin position="308"/>
        <end position="325"/>
    </location>
</feature>
<keyword evidence="1" id="KW-0472">Membrane</keyword>